<dbReference type="Proteomes" id="UP000030687">
    <property type="component" value="Unassembled WGS sequence"/>
</dbReference>
<name>V4TH89_CITCL</name>
<dbReference type="InParanoid" id="V4TH89"/>
<keyword evidence="2" id="KW-1185">Reference proteome</keyword>
<dbReference type="Gramene" id="ESR59753">
    <property type="protein sequence ID" value="ESR59753"/>
    <property type="gene ID" value="CICLE_v10017420mg"/>
</dbReference>
<organism evidence="1 2">
    <name type="scientific">Citrus clementina</name>
    <name type="common">Clementine</name>
    <name type="synonym">Citrus deliciosa x Citrus sinensis</name>
    <dbReference type="NCBI Taxonomy" id="85681"/>
    <lineage>
        <taxon>Eukaryota</taxon>
        <taxon>Viridiplantae</taxon>
        <taxon>Streptophyta</taxon>
        <taxon>Embryophyta</taxon>
        <taxon>Tracheophyta</taxon>
        <taxon>Spermatophyta</taxon>
        <taxon>Magnoliopsida</taxon>
        <taxon>eudicotyledons</taxon>
        <taxon>Gunneridae</taxon>
        <taxon>Pentapetalae</taxon>
        <taxon>rosids</taxon>
        <taxon>malvids</taxon>
        <taxon>Sapindales</taxon>
        <taxon>Rutaceae</taxon>
        <taxon>Aurantioideae</taxon>
        <taxon>Citrus</taxon>
    </lineage>
</organism>
<dbReference type="EMBL" id="KI536312">
    <property type="protein sequence ID" value="ESR59753.1"/>
    <property type="molecule type" value="Genomic_DNA"/>
</dbReference>
<sequence length="66" mass="7873">MLVLHRAEVGKNKDFTCYHITHLSIDSLEMNTRNEMKQYLKKKMINIHSCRKFPVESYTLLLHARP</sequence>
<reference evidence="1 2" key="1">
    <citation type="submission" date="2013-10" db="EMBL/GenBank/DDBJ databases">
        <authorList>
            <consortium name="International Citrus Genome Consortium"/>
            <person name="Jenkins J."/>
            <person name="Schmutz J."/>
            <person name="Prochnik S."/>
            <person name="Rokhsar D."/>
            <person name="Gmitter F."/>
            <person name="Ollitrault P."/>
            <person name="Machado M."/>
            <person name="Talon M."/>
            <person name="Wincker P."/>
            <person name="Jaillon O."/>
            <person name="Morgante M."/>
        </authorList>
    </citation>
    <scope>NUCLEOTIDE SEQUENCE</scope>
    <source>
        <strain evidence="2">cv. Clemenules</strain>
    </source>
</reference>
<evidence type="ECO:0000313" key="2">
    <source>
        <dbReference type="Proteomes" id="UP000030687"/>
    </source>
</evidence>
<gene>
    <name evidence="1" type="ORF">CICLE_v10017420mg</name>
</gene>
<proteinExistence type="predicted"/>
<evidence type="ECO:0000313" key="1">
    <source>
        <dbReference type="EMBL" id="ESR59753.1"/>
    </source>
</evidence>
<dbReference type="KEGG" id="cic:CICLE_v10017420mg"/>
<protein>
    <submittedName>
        <fullName evidence="1">Uncharacterized protein</fullName>
    </submittedName>
</protein>
<accession>V4TH89</accession>
<dbReference type="AlphaFoldDB" id="V4TH89"/>